<organism evidence="3 4">
    <name type="scientific">Aureococcus anophagefferens</name>
    <name type="common">Harmful bloom alga</name>
    <dbReference type="NCBI Taxonomy" id="44056"/>
    <lineage>
        <taxon>Eukaryota</taxon>
        <taxon>Sar</taxon>
        <taxon>Stramenopiles</taxon>
        <taxon>Ochrophyta</taxon>
        <taxon>Pelagophyceae</taxon>
        <taxon>Pelagomonadales</taxon>
        <taxon>Pelagomonadaceae</taxon>
        <taxon>Aureococcus</taxon>
    </lineage>
</organism>
<evidence type="ECO:0000313" key="4">
    <source>
        <dbReference type="Proteomes" id="UP001363151"/>
    </source>
</evidence>
<feature type="region of interest" description="Disordered" evidence="1">
    <location>
        <begin position="955"/>
        <end position="991"/>
    </location>
</feature>
<accession>A0ABR1FSQ1</accession>
<feature type="compositionally biased region" description="Low complexity" evidence="1">
    <location>
        <begin position="1057"/>
        <end position="1066"/>
    </location>
</feature>
<dbReference type="InterPro" id="IPR036020">
    <property type="entry name" value="WW_dom_sf"/>
</dbReference>
<dbReference type="InterPro" id="IPR001202">
    <property type="entry name" value="WW_dom"/>
</dbReference>
<dbReference type="PROSITE" id="PS50020">
    <property type="entry name" value="WW_DOMAIN_2"/>
    <property type="match status" value="2"/>
</dbReference>
<evidence type="ECO:0000256" key="1">
    <source>
        <dbReference type="SAM" id="MobiDB-lite"/>
    </source>
</evidence>
<feature type="compositionally biased region" description="Basic and acidic residues" evidence="1">
    <location>
        <begin position="373"/>
        <end position="384"/>
    </location>
</feature>
<feature type="region of interest" description="Disordered" evidence="1">
    <location>
        <begin position="780"/>
        <end position="800"/>
    </location>
</feature>
<dbReference type="SUPFAM" id="SSF51045">
    <property type="entry name" value="WW domain"/>
    <property type="match status" value="1"/>
</dbReference>
<dbReference type="Gene3D" id="2.20.70.10">
    <property type="match status" value="2"/>
</dbReference>
<feature type="compositionally biased region" description="Basic residues" evidence="1">
    <location>
        <begin position="898"/>
        <end position="909"/>
    </location>
</feature>
<feature type="region of interest" description="Disordered" evidence="1">
    <location>
        <begin position="1044"/>
        <end position="1083"/>
    </location>
</feature>
<feature type="compositionally biased region" description="Low complexity" evidence="1">
    <location>
        <begin position="970"/>
        <end position="983"/>
    </location>
</feature>
<feature type="region of interest" description="Disordered" evidence="1">
    <location>
        <begin position="891"/>
        <end position="918"/>
    </location>
</feature>
<feature type="compositionally biased region" description="Basic residues" evidence="1">
    <location>
        <begin position="289"/>
        <end position="299"/>
    </location>
</feature>
<evidence type="ECO:0000313" key="3">
    <source>
        <dbReference type="EMBL" id="KAK7237554.1"/>
    </source>
</evidence>
<feature type="compositionally biased region" description="Polar residues" evidence="1">
    <location>
        <begin position="388"/>
        <end position="401"/>
    </location>
</feature>
<feature type="region of interest" description="Disordered" evidence="1">
    <location>
        <begin position="839"/>
        <end position="871"/>
    </location>
</feature>
<name>A0ABR1FSQ1_AURAN</name>
<sequence length="1083" mass="119474">MVAEGGYADVSSMDAVIRDLESRYDRLQGLRQHPGTDVAKEKLLAQIGMVDPVDASASRDERRRLKKRLLRELDGEKDHLRKTLDVVEAARRPRAAPTGARGPARVAARVRVREPRPVGAARGDAEAPGLRRPGAAAPLELGRASLEGTVVLTQDSVRARARFANNATSFLATPNMRPATAEATVHTREPRSPEAVDDLLARARAPSRTGTGRVRRRRGRVAAPREPSLAGYGNGGYFLTDVLRECYALREKIRSDPVLAGDDGRPEEPPSPPKSRDHSPVGRLDARPGRRRNRRRRRPSPPSSVSDHLLKTTASSSVKNVGRRESRHRHAVNNWFSASHAYKADAREIGQADASETIRDGDGRGFLQTTESAGRDVHSRERMESMITRENANWFSPSSKTKAAHGDAPPSPDRSPESRSRPRSAPAGARSPADDDQGSGASPGRSRPPPPLRFFAARRPAAAAGGRAPARGAAPSAATRRVRVAAPSGARDDDARARAPQTQKFGRSSPFARAPRPSRLDPSYDGPWRLGEIGWFRIPEDKKAPKDAEPRFLRVRVSSVHLRDRDSGGGIGSLTLAALRGGKVDIPREYLRGNQSVPFDASPDAVSRRPPGAPPLLQKARSAPHLSPGNGEAGAPLANVGQGYVKIAKPLNEDARKRGRKSSAPQAIASEILRRGGRISEVLRVTAEAYERREQRANAAKTMQRNLRILCGVPKKGDRMTLGDAILRYRLHVRHDVSHTIEEEDEEEEASAATRMQAIMRARRDREAVKGRHAAAAKLQRLQRKRSFRRKRRGSEFRRDAELRGRGADFVSHDRDDALHLDSPFPNQETAARALQARLRGDRARKDRRREHAGASRLQARARPRPVAAAASRTRILRDFAPGPASRFADADAARVLQRPRRPSRRKRGGAAARDEQNRDHAAKVLFYEEELKAAAWRAAQQRELEATRDRAAFETPYAEPPSANSAAYTPAFEPEGTPAAGPAPAPDDWEELFDDAEGRAYYWSKARDESRWDKPACLVTLYSDWEKHFDAASQHYYYYSESRGESTWDAPEPTRRPGGATPTPRKWTPAKSARPTPSRRLP</sequence>
<protein>
    <submittedName>
        <fullName evidence="3">N-acetyl-beta-D-galactosaminidase</fullName>
    </submittedName>
</protein>
<dbReference type="SMART" id="SM00456">
    <property type="entry name" value="WW"/>
    <property type="match status" value="2"/>
</dbReference>
<feature type="domain" description="WW" evidence="2">
    <location>
        <begin position="1020"/>
        <end position="1054"/>
    </location>
</feature>
<keyword evidence="4" id="KW-1185">Reference proteome</keyword>
<dbReference type="Proteomes" id="UP001363151">
    <property type="component" value="Unassembled WGS sequence"/>
</dbReference>
<dbReference type="CDD" id="cd00201">
    <property type="entry name" value="WW"/>
    <property type="match status" value="2"/>
</dbReference>
<feature type="region of interest" description="Disordered" evidence="1">
    <location>
        <begin position="257"/>
        <end position="329"/>
    </location>
</feature>
<feature type="region of interest" description="Disordered" evidence="1">
    <location>
        <begin position="354"/>
        <end position="525"/>
    </location>
</feature>
<feature type="compositionally biased region" description="Low complexity" evidence="1">
    <location>
        <begin position="453"/>
        <end position="479"/>
    </location>
</feature>
<gene>
    <name evidence="3" type="ORF">SO694_00099060</name>
</gene>
<feature type="compositionally biased region" description="Low complexity" evidence="1">
    <location>
        <begin position="857"/>
        <end position="871"/>
    </location>
</feature>
<feature type="domain" description="WW" evidence="2">
    <location>
        <begin position="984"/>
        <end position="1018"/>
    </location>
</feature>
<feature type="compositionally biased region" description="Basic residues" evidence="1">
    <location>
        <begin position="780"/>
        <end position="793"/>
    </location>
</feature>
<proteinExistence type="predicted"/>
<feature type="compositionally biased region" description="Basic and acidic residues" evidence="1">
    <location>
        <begin position="839"/>
        <end position="854"/>
    </location>
</feature>
<comment type="caution">
    <text evidence="3">The sequence shown here is derived from an EMBL/GenBank/DDBJ whole genome shotgun (WGS) entry which is preliminary data.</text>
</comment>
<feature type="compositionally biased region" description="Basic and acidic residues" evidence="1">
    <location>
        <begin position="262"/>
        <end position="288"/>
    </location>
</feature>
<feature type="compositionally biased region" description="Basic and acidic residues" evidence="1">
    <location>
        <begin position="354"/>
        <end position="363"/>
    </location>
</feature>
<feature type="region of interest" description="Disordered" evidence="1">
    <location>
        <begin position="595"/>
        <end position="637"/>
    </location>
</feature>
<dbReference type="PROSITE" id="PS01159">
    <property type="entry name" value="WW_DOMAIN_1"/>
    <property type="match status" value="1"/>
</dbReference>
<feature type="region of interest" description="Disordered" evidence="1">
    <location>
        <begin position="202"/>
        <end position="234"/>
    </location>
</feature>
<reference evidence="3 4" key="1">
    <citation type="submission" date="2024-03" db="EMBL/GenBank/DDBJ databases">
        <title>Aureococcus anophagefferens CCMP1851 and Kratosvirus quantuckense: Draft genome of a second virus-susceptible host strain in the model system.</title>
        <authorList>
            <person name="Chase E."/>
            <person name="Truchon A.R."/>
            <person name="Schepens W."/>
            <person name="Wilhelm S.W."/>
        </authorList>
    </citation>
    <scope>NUCLEOTIDE SEQUENCE [LARGE SCALE GENOMIC DNA]</scope>
    <source>
        <strain evidence="3 4">CCMP1851</strain>
    </source>
</reference>
<dbReference type="PROSITE" id="PS50096">
    <property type="entry name" value="IQ"/>
    <property type="match status" value="2"/>
</dbReference>
<dbReference type="EMBL" id="JBBJCI010000249">
    <property type="protein sequence ID" value="KAK7237554.1"/>
    <property type="molecule type" value="Genomic_DNA"/>
</dbReference>
<evidence type="ECO:0000259" key="2">
    <source>
        <dbReference type="PROSITE" id="PS50020"/>
    </source>
</evidence>